<sequence>MLSAWATRRRKRRTWGRPPLLGFRCGTRRTVWSSPLASSTRVRPAGGAREAEHLRGKWSNTLTTTARRSVSSAAWKCWR</sequence>
<reference evidence="1" key="1">
    <citation type="submission" date="2014-09" db="EMBL/GenBank/DDBJ databases">
        <authorList>
            <person name="Magalhaes I.L.F."/>
            <person name="Oliveira U."/>
            <person name="Santos F.R."/>
            <person name="Vidigal T.H.D.A."/>
            <person name="Brescovit A.D."/>
            <person name="Santos A.J."/>
        </authorList>
    </citation>
    <scope>NUCLEOTIDE SEQUENCE</scope>
    <source>
        <tissue evidence="1">Shoot tissue taken approximately 20 cm above the soil surface</tissue>
    </source>
</reference>
<accession>A0A0A9FZZ3</accession>
<proteinExistence type="predicted"/>
<dbReference type="AlphaFoldDB" id="A0A0A9FZZ3"/>
<protein>
    <submittedName>
        <fullName evidence="1">Uncharacterized protein</fullName>
    </submittedName>
</protein>
<evidence type="ECO:0000313" key="1">
    <source>
        <dbReference type="EMBL" id="JAE17837.1"/>
    </source>
</evidence>
<reference evidence="1" key="2">
    <citation type="journal article" date="2015" name="Data Brief">
        <title>Shoot transcriptome of the giant reed, Arundo donax.</title>
        <authorList>
            <person name="Barrero R.A."/>
            <person name="Guerrero F.D."/>
            <person name="Moolhuijzen P."/>
            <person name="Goolsby J.A."/>
            <person name="Tidwell J."/>
            <person name="Bellgard S.E."/>
            <person name="Bellgard M.I."/>
        </authorList>
    </citation>
    <scope>NUCLEOTIDE SEQUENCE</scope>
    <source>
        <tissue evidence="1">Shoot tissue taken approximately 20 cm above the soil surface</tissue>
    </source>
</reference>
<dbReference type="EMBL" id="GBRH01180059">
    <property type="protein sequence ID" value="JAE17837.1"/>
    <property type="molecule type" value="Transcribed_RNA"/>
</dbReference>
<name>A0A0A9FZZ3_ARUDO</name>
<organism evidence="1">
    <name type="scientific">Arundo donax</name>
    <name type="common">Giant reed</name>
    <name type="synonym">Donax arundinaceus</name>
    <dbReference type="NCBI Taxonomy" id="35708"/>
    <lineage>
        <taxon>Eukaryota</taxon>
        <taxon>Viridiplantae</taxon>
        <taxon>Streptophyta</taxon>
        <taxon>Embryophyta</taxon>
        <taxon>Tracheophyta</taxon>
        <taxon>Spermatophyta</taxon>
        <taxon>Magnoliopsida</taxon>
        <taxon>Liliopsida</taxon>
        <taxon>Poales</taxon>
        <taxon>Poaceae</taxon>
        <taxon>PACMAD clade</taxon>
        <taxon>Arundinoideae</taxon>
        <taxon>Arundineae</taxon>
        <taxon>Arundo</taxon>
    </lineage>
</organism>